<dbReference type="InterPro" id="IPR054505">
    <property type="entry name" value="Myb_DNA-bind_8"/>
</dbReference>
<feature type="domain" description="Myb-like DNA-binding" evidence="2">
    <location>
        <begin position="16"/>
        <end position="56"/>
    </location>
</feature>
<name>A0A9P9WTW5_9PEZI</name>
<keyword evidence="4" id="KW-1185">Reference proteome</keyword>
<comment type="caution">
    <text evidence="3">The sequence shown here is derived from an EMBL/GenBank/DDBJ whole genome shotgun (WGS) entry which is preliminary data.</text>
</comment>
<dbReference type="EMBL" id="JAFIMR010000005">
    <property type="protein sequence ID" value="KAI1878979.1"/>
    <property type="molecule type" value="Genomic_DNA"/>
</dbReference>
<proteinExistence type="predicted"/>
<feature type="region of interest" description="Disordered" evidence="1">
    <location>
        <begin position="118"/>
        <end position="144"/>
    </location>
</feature>
<dbReference type="AlphaFoldDB" id="A0A9P9WTW5"/>
<gene>
    <name evidence="3" type="ORF">JX265_003156</name>
</gene>
<dbReference type="Pfam" id="PF22980">
    <property type="entry name" value="Myb_DNA-bind_8"/>
    <property type="match status" value="1"/>
</dbReference>
<feature type="compositionally biased region" description="Basic and acidic residues" evidence="1">
    <location>
        <begin position="118"/>
        <end position="133"/>
    </location>
</feature>
<evidence type="ECO:0000313" key="3">
    <source>
        <dbReference type="EMBL" id="KAI1878979.1"/>
    </source>
</evidence>
<organism evidence="3 4">
    <name type="scientific">Neoarthrinium moseri</name>
    <dbReference type="NCBI Taxonomy" id="1658444"/>
    <lineage>
        <taxon>Eukaryota</taxon>
        <taxon>Fungi</taxon>
        <taxon>Dikarya</taxon>
        <taxon>Ascomycota</taxon>
        <taxon>Pezizomycotina</taxon>
        <taxon>Sordariomycetes</taxon>
        <taxon>Xylariomycetidae</taxon>
        <taxon>Amphisphaeriales</taxon>
        <taxon>Apiosporaceae</taxon>
        <taxon>Neoarthrinium</taxon>
    </lineage>
</organism>
<accession>A0A9P9WTW5</accession>
<evidence type="ECO:0000256" key="1">
    <source>
        <dbReference type="SAM" id="MobiDB-lite"/>
    </source>
</evidence>
<protein>
    <recommendedName>
        <fullName evidence="2">Myb-like DNA-binding domain-containing protein</fullName>
    </recommendedName>
</protein>
<evidence type="ECO:0000313" key="4">
    <source>
        <dbReference type="Proteomes" id="UP000829685"/>
    </source>
</evidence>
<sequence>MPRKATANSAAPSELQGRLFLSIIKHLKAKPDSDWEAVAQDMGLKDGGIAKQRFSQEMRKLGAAPKAQASKAVKSGGVRKPANRRPKVSTQSSVDDADDADEDFVDIKDLVEIKEEKSDFDTKPYPFERDIEKNPAAMEDSEEI</sequence>
<evidence type="ECO:0000259" key="2">
    <source>
        <dbReference type="Pfam" id="PF22980"/>
    </source>
</evidence>
<dbReference type="Proteomes" id="UP000829685">
    <property type="component" value="Unassembled WGS sequence"/>
</dbReference>
<feature type="region of interest" description="Disordered" evidence="1">
    <location>
        <begin position="56"/>
        <end position="101"/>
    </location>
</feature>
<reference evidence="3" key="1">
    <citation type="submission" date="2021-03" db="EMBL/GenBank/DDBJ databases">
        <title>Revisited historic fungal species revealed as producer of novel bioactive compounds through whole genome sequencing and comparative genomics.</title>
        <authorList>
            <person name="Vignolle G.A."/>
            <person name="Hochenegger N."/>
            <person name="Mach R.L."/>
            <person name="Mach-Aigner A.R."/>
            <person name="Javad Rahimi M."/>
            <person name="Salim K.A."/>
            <person name="Chan C.M."/>
            <person name="Lim L.B.L."/>
            <person name="Cai F."/>
            <person name="Druzhinina I.S."/>
            <person name="U'Ren J.M."/>
            <person name="Derntl C."/>
        </authorList>
    </citation>
    <scope>NUCLEOTIDE SEQUENCE</scope>
    <source>
        <strain evidence="3">TUCIM 5799</strain>
    </source>
</reference>